<dbReference type="InterPro" id="IPR036047">
    <property type="entry name" value="F-box-like_dom_sf"/>
</dbReference>
<dbReference type="InterPro" id="IPR001810">
    <property type="entry name" value="F-box_dom"/>
</dbReference>
<keyword evidence="4" id="KW-1185">Reference proteome</keyword>
<dbReference type="AlphaFoldDB" id="A0ABD3CYQ2"/>
<dbReference type="SMART" id="SM00256">
    <property type="entry name" value="FBOX"/>
    <property type="match status" value="1"/>
</dbReference>
<name>A0ABD3CYQ2_9LAMI</name>
<dbReference type="PANTHER" id="PTHR38926:SF82">
    <property type="entry name" value="F-BOX DOMAIN-CONTAINING PROTEIN"/>
    <property type="match status" value="1"/>
</dbReference>
<dbReference type="Proteomes" id="UP001632038">
    <property type="component" value="Unassembled WGS sequence"/>
</dbReference>
<dbReference type="SUPFAM" id="SSF52047">
    <property type="entry name" value="RNI-like"/>
    <property type="match status" value="1"/>
</dbReference>
<accession>A0ABD3CYQ2</accession>
<dbReference type="SUPFAM" id="SSF81383">
    <property type="entry name" value="F-box domain"/>
    <property type="match status" value="1"/>
</dbReference>
<feature type="domain" description="F-box" evidence="2">
    <location>
        <begin position="28"/>
        <end position="75"/>
    </location>
</feature>
<sequence>MGRRRRGKKKFHSKRHNNLTAGGSSSAQPPWIDLPRDVMLNILSRLGPVEILKNAQKVCTTWRSVCSEPSLWRVIEIESYAIDLTSICRRAVELSQGELIDINIDLLCPSDLLLYISERSSRLKSLRLAVSGTMSNKCFTTAVSKFPELEVLHIFWYYFSFHVHMPFITAKEVEAIGVSCPKLKSFEFNISRDKDEHLEIDENYALSIAKNMPNLHHLCLDMKTVSRQGVKAIFNGCPNLESLILRDCLNVYPDKQRRGKSSIVISRGSEDYGSW</sequence>
<dbReference type="Pfam" id="PF12937">
    <property type="entry name" value="F-box-like"/>
    <property type="match status" value="1"/>
</dbReference>
<evidence type="ECO:0000259" key="2">
    <source>
        <dbReference type="PROSITE" id="PS50181"/>
    </source>
</evidence>
<proteinExistence type="predicted"/>
<dbReference type="EMBL" id="JAVIJP010000028">
    <property type="protein sequence ID" value="KAL3634254.1"/>
    <property type="molecule type" value="Genomic_DNA"/>
</dbReference>
<dbReference type="InterPro" id="IPR032675">
    <property type="entry name" value="LRR_dom_sf"/>
</dbReference>
<dbReference type="Gene3D" id="1.20.1280.50">
    <property type="match status" value="1"/>
</dbReference>
<feature type="compositionally biased region" description="Polar residues" evidence="1">
    <location>
        <begin position="18"/>
        <end position="28"/>
    </location>
</feature>
<reference evidence="4" key="1">
    <citation type="journal article" date="2024" name="IScience">
        <title>Strigolactones Initiate the Formation of Haustorium-like Structures in Castilleja.</title>
        <authorList>
            <person name="Buerger M."/>
            <person name="Peterson D."/>
            <person name="Chory J."/>
        </authorList>
    </citation>
    <scope>NUCLEOTIDE SEQUENCE [LARGE SCALE GENOMIC DNA]</scope>
</reference>
<evidence type="ECO:0000313" key="3">
    <source>
        <dbReference type="EMBL" id="KAL3634254.1"/>
    </source>
</evidence>
<evidence type="ECO:0000256" key="1">
    <source>
        <dbReference type="SAM" id="MobiDB-lite"/>
    </source>
</evidence>
<comment type="caution">
    <text evidence="3">The sequence shown here is derived from an EMBL/GenBank/DDBJ whole genome shotgun (WGS) entry which is preliminary data.</text>
</comment>
<dbReference type="PANTHER" id="PTHR38926">
    <property type="entry name" value="F-BOX DOMAIN CONTAINING PROTEIN, EXPRESSED"/>
    <property type="match status" value="1"/>
</dbReference>
<evidence type="ECO:0000313" key="4">
    <source>
        <dbReference type="Proteomes" id="UP001632038"/>
    </source>
</evidence>
<dbReference type="CDD" id="cd22164">
    <property type="entry name" value="F-box_AtSKIP19-like"/>
    <property type="match status" value="1"/>
</dbReference>
<feature type="compositionally biased region" description="Basic residues" evidence="1">
    <location>
        <begin position="1"/>
        <end position="17"/>
    </location>
</feature>
<gene>
    <name evidence="3" type="ORF">CASFOL_021308</name>
</gene>
<dbReference type="PROSITE" id="PS50181">
    <property type="entry name" value="FBOX"/>
    <property type="match status" value="1"/>
</dbReference>
<feature type="region of interest" description="Disordered" evidence="1">
    <location>
        <begin position="1"/>
        <end position="28"/>
    </location>
</feature>
<protein>
    <recommendedName>
        <fullName evidence="2">F-box domain-containing protein</fullName>
    </recommendedName>
</protein>
<organism evidence="3 4">
    <name type="scientific">Castilleja foliolosa</name>
    <dbReference type="NCBI Taxonomy" id="1961234"/>
    <lineage>
        <taxon>Eukaryota</taxon>
        <taxon>Viridiplantae</taxon>
        <taxon>Streptophyta</taxon>
        <taxon>Embryophyta</taxon>
        <taxon>Tracheophyta</taxon>
        <taxon>Spermatophyta</taxon>
        <taxon>Magnoliopsida</taxon>
        <taxon>eudicotyledons</taxon>
        <taxon>Gunneridae</taxon>
        <taxon>Pentapetalae</taxon>
        <taxon>asterids</taxon>
        <taxon>lamiids</taxon>
        <taxon>Lamiales</taxon>
        <taxon>Orobanchaceae</taxon>
        <taxon>Pedicularideae</taxon>
        <taxon>Castillejinae</taxon>
        <taxon>Castilleja</taxon>
    </lineage>
</organism>
<dbReference type="Gene3D" id="3.80.10.10">
    <property type="entry name" value="Ribonuclease Inhibitor"/>
    <property type="match status" value="1"/>
</dbReference>